<dbReference type="EMBL" id="QPID01000006">
    <property type="protein sequence ID" value="RCU49520.1"/>
    <property type="molecule type" value="Genomic_DNA"/>
</dbReference>
<proteinExistence type="predicted"/>
<dbReference type="Proteomes" id="UP000252558">
    <property type="component" value="Unassembled WGS sequence"/>
</dbReference>
<keyword evidence="2" id="KW-1185">Reference proteome</keyword>
<protein>
    <submittedName>
        <fullName evidence="1">Uncharacterized protein</fullName>
    </submittedName>
</protein>
<accession>A0A368NHC3</accession>
<gene>
    <name evidence="1" type="ORF">DU002_11420</name>
</gene>
<sequence>MLCIEISPTDDDSSPFFELSIVFKNYTRVYVLGMGRRDLLNDAELISLTIDKPLWLAKTKAD</sequence>
<comment type="caution">
    <text evidence="1">The sequence shown here is derived from an EMBL/GenBank/DDBJ whole genome shotgun (WGS) entry which is preliminary data.</text>
</comment>
<evidence type="ECO:0000313" key="2">
    <source>
        <dbReference type="Proteomes" id="UP000252558"/>
    </source>
</evidence>
<dbReference type="AlphaFoldDB" id="A0A368NHC3"/>
<reference evidence="1 2" key="1">
    <citation type="submission" date="2018-07" db="EMBL/GenBank/DDBJ databases">
        <title>Corallincola holothuriorum sp. nov., a new facultative anaerobe isolated from sea cucumber Apostichopus japonicus.</title>
        <authorList>
            <person name="Xia H."/>
        </authorList>
    </citation>
    <scope>NUCLEOTIDE SEQUENCE [LARGE SCALE GENOMIC DNA]</scope>
    <source>
        <strain evidence="1 2">C4</strain>
    </source>
</reference>
<organism evidence="1 2">
    <name type="scientific">Corallincola holothuriorum</name>
    <dbReference type="NCBI Taxonomy" id="2282215"/>
    <lineage>
        <taxon>Bacteria</taxon>
        <taxon>Pseudomonadati</taxon>
        <taxon>Pseudomonadota</taxon>
        <taxon>Gammaproteobacteria</taxon>
        <taxon>Alteromonadales</taxon>
        <taxon>Psychromonadaceae</taxon>
        <taxon>Corallincola</taxon>
    </lineage>
</organism>
<evidence type="ECO:0000313" key="1">
    <source>
        <dbReference type="EMBL" id="RCU49520.1"/>
    </source>
</evidence>
<name>A0A368NHC3_9GAMM</name>